<proteinExistence type="predicted"/>
<dbReference type="EMBL" id="KK198757">
    <property type="protein sequence ID" value="KCW73732.1"/>
    <property type="molecule type" value="Genomic_DNA"/>
</dbReference>
<dbReference type="Gramene" id="KCW73732">
    <property type="protein sequence ID" value="KCW73732"/>
    <property type="gene ID" value="EUGRSUZ_E02341"/>
</dbReference>
<gene>
    <name evidence="1" type="ORF">EUGRSUZ_E02341</name>
</gene>
<dbReference type="InParanoid" id="A0A059C5U4"/>
<evidence type="ECO:0000313" key="1">
    <source>
        <dbReference type="EMBL" id="KCW73732.1"/>
    </source>
</evidence>
<reference evidence="1" key="1">
    <citation type="submission" date="2013-07" db="EMBL/GenBank/DDBJ databases">
        <title>The genome of Eucalyptus grandis.</title>
        <authorList>
            <person name="Schmutz J."/>
            <person name="Hayes R."/>
            <person name="Myburg A."/>
            <person name="Tuskan G."/>
            <person name="Grattapaglia D."/>
            <person name="Rokhsar D.S."/>
        </authorList>
    </citation>
    <scope>NUCLEOTIDE SEQUENCE</scope>
    <source>
        <tissue evidence="1">Leaf extractions</tissue>
    </source>
</reference>
<sequence length="127" mass="13891">MTLYNVPVYPNATLSLNPYNAPVHAGATQSRRTFSNGLAKNVRIFGATQSLTTSSEEFVRNLLVSEEPPSLELRETCSRVGNTSPVVSRSFSDGQEASCSRVSDAVSVVSPYCPGRNLREWSVQDYD</sequence>
<dbReference type="AlphaFoldDB" id="A0A059C5U4"/>
<protein>
    <submittedName>
        <fullName evidence="1">Uncharacterized protein</fullName>
    </submittedName>
</protein>
<name>A0A059C5U4_EUCGR</name>
<accession>A0A059C5U4</accession>
<organism evidence="1">
    <name type="scientific">Eucalyptus grandis</name>
    <name type="common">Flooded gum</name>
    <dbReference type="NCBI Taxonomy" id="71139"/>
    <lineage>
        <taxon>Eukaryota</taxon>
        <taxon>Viridiplantae</taxon>
        <taxon>Streptophyta</taxon>
        <taxon>Embryophyta</taxon>
        <taxon>Tracheophyta</taxon>
        <taxon>Spermatophyta</taxon>
        <taxon>Magnoliopsida</taxon>
        <taxon>eudicotyledons</taxon>
        <taxon>Gunneridae</taxon>
        <taxon>Pentapetalae</taxon>
        <taxon>rosids</taxon>
        <taxon>malvids</taxon>
        <taxon>Myrtales</taxon>
        <taxon>Myrtaceae</taxon>
        <taxon>Myrtoideae</taxon>
        <taxon>Eucalypteae</taxon>
        <taxon>Eucalyptus</taxon>
    </lineage>
</organism>